<keyword evidence="3" id="KW-1185">Reference proteome</keyword>
<name>A0A3P6P3P2_TAEAS</name>
<gene>
    <name evidence="2" type="ORF">TASK_LOCUS1739</name>
</gene>
<organism evidence="2 3">
    <name type="scientific">Taenia asiatica</name>
    <name type="common">Asian tapeworm</name>
    <dbReference type="NCBI Taxonomy" id="60517"/>
    <lineage>
        <taxon>Eukaryota</taxon>
        <taxon>Metazoa</taxon>
        <taxon>Spiralia</taxon>
        <taxon>Lophotrochozoa</taxon>
        <taxon>Platyhelminthes</taxon>
        <taxon>Cestoda</taxon>
        <taxon>Eucestoda</taxon>
        <taxon>Cyclophyllidea</taxon>
        <taxon>Taeniidae</taxon>
        <taxon>Taenia</taxon>
    </lineage>
</organism>
<evidence type="ECO:0008006" key="4">
    <source>
        <dbReference type="Google" id="ProtNLM"/>
    </source>
</evidence>
<accession>A0A3P6P3P2</accession>
<reference evidence="2 3" key="1">
    <citation type="submission" date="2018-11" db="EMBL/GenBank/DDBJ databases">
        <authorList>
            <consortium name="Pathogen Informatics"/>
        </authorList>
    </citation>
    <scope>NUCLEOTIDE SEQUENCE [LARGE SCALE GENOMIC DNA]</scope>
</reference>
<dbReference type="Proteomes" id="UP000282613">
    <property type="component" value="Unassembled WGS sequence"/>
</dbReference>
<proteinExistence type="predicted"/>
<sequence>MRDFEARLEEASVKSPGNYGSPSKFWDRKPDVDYRKVNSGNNVEATGDLPEEERRLDAKNMTFGRVEGIGGDLALHVRYTGAEAPRPHGVRVSVNWANERLTTDPMPNSVNDLRLTHRMSKEGNLMLEVLVCNDVFSQRIPLHFNYFRCIISALINALIDELNIPGYGREHKCFTTDDSIRFESVFKGGAIDATHIVIREVDKGITTIEQTYAPPSIVYKMITGECKVTANISNTINFYTAAKTVCIQGKVRGYACRFKLQTSIPGSRGKLDSHLLDSPTEPAFVLTWATADAESASTTRRLTYTDQKVTHPVIGRTTAGLNVTVASAICYPPRITLDSPNIANPNAPVRIKAEDRLAVVARSNGTVCPHFEPMVYKWEISELDYANVPHYMLEPGLFEAYLKGMMGGVEVCSAVSAFIAVAELTPVIRLEKNGEEMISVSEDITAKYSFNPNFSNAKPEESLEDWQLTCTRCAYEYDSAVTFCELPMIDGRKLGELCIDRSLLNCTEVYRFQAWASDGQNNGVRILQVTFVPAEVPSLLIAMVRPQLGLVGYLEGITSTMDKIYADGTTGPLAMEEMNKAPKDKGACVTFGGRGPDDIGESQFPPSLAEFGSKTLIISSNFLTSWDAGFKLLPVLGGCRVDSTGEITKDTNVCISCDGMDSNKRPVLYRFQKKINEKLFTFGTSSKPKYCGQVPYVTGDFELCVGVTDNMGSINERCFVSLYFKTETSDDVYAKLEGIFNATDHVLSGALTTSDPSNISATLQSLSRLVKGGTKMATKGICSAKSSITLVISERVNRMFHEYSTKF</sequence>
<feature type="region of interest" description="Disordered" evidence="1">
    <location>
        <begin position="1"/>
        <end position="26"/>
    </location>
</feature>
<feature type="compositionally biased region" description="Basic and acidic residues" evidence="1">
    <location>
        <begin position="1"/>
        <end position="12"/>
    </location>
</feature>
<evidence type="ECO:0000313" key="3">
    <source>
        <dbReference type="Proteomes" id="UP000282613"/>
    </source>
</evidence>
<evidence type="ECO:0000313" key="2">
    <source>
        <dbReference type="EMBL" id="VDK23583.1"/>
    </source>
</evidence>
<dbReference type="EMBL" id="UYRS01000554">
    <property type="protein sequence ID" value="VDK23583.1"/>
    <property type="molecule type" value="Genomic_DNA"/>
</dbReference>
<evidence type="ECO:0000256" key="1">
    <source>
        <dbReference type="SAM" id="MobiDB-lite"/>
    </source>
</evidence>
<dbReference type="AlphaFoldDB" id="A0A3P6P3P2"/>
<dbReference type="OrthoDB" id="10419702at2759"/>
<protein>
    <recommendedName>
        <fullName evidence="4">REJ domain-containing protein</fullName>
    </recommendedName>
</protein>